<dbReference type="EMBL" id="JAPDRQ010000007">
    <property type="protein sequence ID" value="KAJ9663671.1"/>
    <property type="molecule type" value="Genomic_DNA"/>
</dbReference>
<sequence>MAPKTRRAQSGPTAASQSKLTFKNRVTKPADSSAALRAAKSKLNEPAEEIITAEIAKQSTPEPAEALPTSGKGKAPLPEAESPVRIIPSPSRAKSKRRARRSLNDDDEDLSYEAVEKEAQKISDAQVKKYWKREEDSRLAPRVHQQNIHMHEKILRHFDLSSEYGPCIGIARLQRWKRAQSLGLHPPMEVLAVLLKEDAKEQSGKKGEERVTGKIAYVDELGGGKLLTAD</sequence>
<proteinExistence type="predicted"/>
<accession>A0ACC3AJ38</accession>
<reference evidence="1" key="1">
    <citation type="submission" date="2022-10" db="EMBL/GenBank/DDBJ databases">
        <title>Culturing micro-colonial fungi from biological soil crusts in the Mojave desert and describing Neophaeococcomyces mojavensis, and introducing the new genera and species Taxawa tesnikishii.</title>
        <authorList>
            <person name="Kurbessoian T."/>
            <person name="Stajich J.E."/>
        </authorList>
    </citation>
    <scope>NUCLEOTIDE SEQUENCE</scope>
    <source>
        <strain evidence="1">JES_112</strain>
    </source>
</reference>
<evidence type="ECO:0000313" key="2">
    <source>
        <dbReference type="Proteomes" id="UP001172386"/>
    </source>
</evidence>
<evidence type="ECO:0000313" key="1">
    <source>
        <dbReference type="EMBL" id="KAJ9663671.1"/>
    </source>
</evidence>
<protein>
    <submittedName>
        <fullName evidence="1">Uncharacterized protein</fullName>
    </submittedName>
</protein>
<keyword evidence="2" id="KW-1185">Reference proteome</keyword>
<comment type="caution">
    <text evidence="1">The sequence shown here is derived from an EMBL/GenBank/DDBJ whole genome shotgun (WGS) entry which is preliminary data.</text>
</comment>
<name>A0ACC3AJ38_9EURO</name>
<gene>
    <name evidence="1" type="ORF">H2198_000683</name>
</gene>
<organism evidence="1 2">
    <name type="scientific">Neophaeococcomyces mojaviensis</name>
    <dbReference type="NCBI Taxonomy" id="3383035"/>
    <lineage>
        <taxon>Eukaryota</taxon>
        <taxon>Fungi</taxon>
        <taxon>Dikarya</taxon>
        <taxon>Ascomycota</taxon>
        <taxon>Pezizomycotina</taxon>
        <taxon>Eurotiomycetes</taxon>
        <taxon>Chaetothyriomycetidae</taxon>
        <taxon>Chaetothyriales</taxon>
        <taxon>Chaetothyriales incertae sedis</taxon>
        <taxon>Neophaeococcomyces</taxon>
    </lineage>
</organism>
<dbReference type="Proteomes" id="UP001172386">
    <property type="component" value="Unassembled WGS sequence"/>
</dbReference>